<dbReference type="STRING" id="553466.SAMN04487950_0942"/>
<sequence length="123" mass="14153">MEETTEIPIEGQILVLTAAKASVPPKALPYLLRRVQADLAPRLDDYYQAFELVDEDSERATFLVSRDHWRTIGDRLGFDRRETDAVERAHTEQLRRVASRLDRRDEFETALEIRSAVVVGVNE</sequence>
<evidence type="ECO:0000259" key="1">
    <source>
        <dbReference type="Pfam" id="PF26222"/>
    </source>
</evidence>
<reference evidence="3" key="1">
    <citation type="submission" date="2016-10" db="EMBL/GenBank/DDBJ databases">
        <authorList>
            <person name="Varghese N."/>
            <person name="Submissions S."/>
        </authorList>
    </citation>
    <scope>NUCLEOTIDE SEQUENCE [LARGE SCALE GENOMIC DNA]</scope>
    <source>
        <strain evidence="3">CGMCC 1.7738</strain>
    </source>
</reference>
<dbReference type="EMBL" id="FOTC01000001">
    <property type="protein sequence ID" value="SFK75746.1"/>
    <property type="molecule type" value="Genomic_DNA"/>
</dbReference>
<dbReference type="Proteomes" id="UP000199607">
    <property type="component" value="Unassembled WGS sequence"/>
</dbReference>
<feature type="domain" description="DUF8048" evidence="1">
    <location>
        <begin position="8"/>
        <end position="120"/>
    </location>
</feature>
<evidence type="ECO:0000313" key="3">
    <source>
        <dbReference type="Proteomes" id="UP000199607"/>
    </source>
</evidence>
<dbReference type="InterPro" id="IPR058361">
    <property type="entry name" value="DUF8048"/>
</dbReference>
<evidence type="ECO:0000313" key="2">
    <source>
        <dbReference type="EMBL" id="SFK75746.1"/>
    </source>
</evidence>
<name>A0A1I4C6F9_9EURY</name>
<proteinExistence type="predicted"/>
<dbReference type="RefSeq" id="WP_089866311.1">
    <property type="nucleotide sequence ID" value="NZ_FOTC01000001.1"/>
</dbReference>
<organism evidence="2 3">
    <name type="scientific">Halogranum rubrum</name>
    <dbReference type="NCBI Taxonomy" id="553466"/>
    <lineage>
        <taxon>Archaea</taxon>
        <taxon>Methanobacteriati</taxon>
        <taxon>Methanobacteriota</taxon>
        <taxon>Stenosarchaea group</taxon>
        <taxon>Halobacteria</taxon>
        <taxon>Halobacteriales</taxon>
        <taxon>Haloferacaceae</taxon>
    </lineage>
</organism>
<dbReference type="Pfam" id="PF26222">
    <property type="entry name" value="DUF8048"/>
    <property type="match status" value="1"/>
</dbReference>
<dbReference type="AlphaFoldDB" id="A0A1I4C6F9"/>
<gene>
    <name evidence="2" type="ORF">SAMN04487950_0942</name>
</gene>
<keyword evidence="3" id="KW-1185">Reference proteome</keyword>
<protein>
    <recommendedName>
        <fullName evidence="1">DUF8048 domain-containing protein</fullName>
    </recommendedName>
</protein>
<accession>A0A1I4C6F9</accession>